<sequence>MKSASQTAPSVDRNQPSSKQIYKFQYGIELDGKVGSVMPYVKLVVLGSPGCGKTSLVHQFLFNHCPEKHEPTRRPCAYYPGIFADNQLYELRIVDTCPISVFPKSSLEDWARSGSSAGGPGVRGAHAYIVVFDVTSRESLRWAKSLRDQIQTEAADSVVLIVGNKIDELHKMGGNISSNTRPNGLLQANGPGDTAVDQFRKEISSYVKKQWKCSFVECSAKWNWNVTSVFHELVILVKRNAELQGAPCRTGGPSGGANQTGHSLRKKRARFLFRRRATNSEARSS</sequence>
<dbReference type="SMART" id="SM00173">
    <property type="entry name" value="RAS"/>
    <property type="match status" value="1"/>
</dbReference>
<dbReference type="PROSITE" id="PS51419">
    <property type="entry name" value="RAB"/>
    <property type="match status" value="1"/>
</dbReference>
<dbReference type="SMART" id="SM00174">
    <property type="entry name" value="RHO"/>
    <property type="match status" value="1"/>
</dbReference>
<accession>A0ABR3KV40</accession>
<protein>
    <submittedName>
        <fullName evidence="1">Ras-like protein</fullName>
    </submittedName>
</protein>
<dbReference type="EMBL" id="JBEUSY010000169">
    <property type="protein sequence ID" value="KAL1243551.1"/>
    <property type="molecule type" value="Genomic_DNA"/>
</dbReference>
<keyword evidence="2" id="KW-1185">Reference proteome</keyword>
<organism evidence="1 2">
    <name type="scientific">Trichinella spiralis</name>
    <name type="common">Trichina worm</name>
    <dbReference type="NCBI Taxonomy" id="6334"/>
    <lineage>
        <taxon>Eukaryota</taxon>
        <taxon>Metazoa</taxon>
        <taxon>Ecdysozoa</taxon>
        <taxon>Nematoda</taxon>
        <taxon>Enoplea</taxon>
        <taxon>Dorylaimia</taxon>
        <taxon>Trichinellida</taxon>
        <taxon>Trichinellidae</taxon>
        <taxon>Trichinella</taxon>
    </lineage>
</organism>
<dbReference type="PANTHER" id="PTHR46350">
    <property type="entry name" value="RAS LIKE FAMILY 10 MEMBER B-RELATED"/>
    <property type="match status" value="1"/>
</dbReference>
<dbReference type="Gene3D" id="3.40.50.300">
    <property type="entry name" value="P-loop containing nucleotide triphosphate hydrolases"/>
    <property type="match status" value="1"/>
</dbReference>
<dbReference type="InterPro" id="IPR001806">
    <property type="entry name" value="Small_GTPase"/>
</dbReference>
<name>A0ABR3KV40_TRISP</name>
<dbReference type="Pfam" id="PF00071">
    <property type="entry name" value="Ras"/>
    <property type="match status" value="1"/>
</dbReference>
<reference evidence="1 2" key="1">
    <citation type="submission" date="2024-07" db="EMBL/GenBank/DDBJ databases">
        <title>Enhanced genomic and transcriptomic resources for Trichinella pseudospiralis and T. spiralis underpin the discovery of pronounced molecular differences between stages and species.</title>
        <authorList>
            <person name="Pasi K.K."/>
            <person name="La Rosa G."/>
            <person name="Gomez-Morales M.A."/>
            <person name="Tosini F."/>
            <person name="Sumanam S."/>
            <person name="Young N.D."/>
            <person name="Chang B.C."/>
            <person name="Robin G.B."/>
        </authorList>
    </citation>
    <scope>NUCLEOTIDE SEQUENCE [LARGE SCALE GENOMIC DNA]</scope>
    <source>
        <strain evidence="1">ISS534</strain>
    </source>
</reference>
<dbReference type="SUPFAM" id="SSF52540">
    <property type="entry name" value="P-loop containing nucleoside triphosphate hydrolases"/>
    <property type="match status" value="1"/>
</dbReference>
<dbReference type="PRINTS" id="PR00449">
    <property type="entry name" value="RASTRNSFRMNG"/>
</dbReference>
<dbReference type="Proteomes" id="UP001558632">
    <property type="component" value="Unassembled WGS sequence"/>
</dbReference>
<dbReference type="PROSITE" id="PS51421">
    <property type="entry name" value="RAS"/>
    <property type="match status" value="1"/>
</dbReference>
<comment type="caution">
    <text evidence="1">The sequence shown here is derived from an EMBL/GenBank/DDBJ whole genome shotgun (WGS) entry which is preliminary data.</text>
</comment>
<dbReference type="InterPro" id="IPR052661">
    <property type="entry name" value="Ras-like_GTPase_Reg"/>
</dbReference>
<dbReference type="SMART" id="SM00175">
    <property type="entry name" value="RAB"/>
    <property type="match status" value="1"/>
</dbReference>
<dbReference type="InterPro" id="IPR027417">
    <property type="entry name" value="P-loop_NTPase"/>
</dbReference>
<evidence type="ECO:0000313" key="1">
    <source>
        <dbReference type="EMBL" id="KAL1243551.1"/>
    </source>
</evidence>
<gene>
    <name evidence="1" type="ORF">TSPI_00334</name>
</gene>
<proteinExistence type="predicted"/>
<dbReference type="PANTHER" id="PTHR46350:SF2">
    <property type="entry name" value="RAS LIKE FAMILY 10 MEMBER B"/>
    <property type="match status" value="1"/>
</dbReference>
<evidence type="ECO:0000313" key="2">
    <source>
        <dbReference type="Proteomes" id="UP001558632"/>
    </source>
</evidence>